<dbReference type="EMBL" id="LR590484">
    <property type="protein sequence ID" value="VTR44253.1"/>
    <property type="molecule type" value="Genomic_DNA"/>
</dbReference>
<name>A0A4U9VDT3_9SPHI</name>
<dbReference type="Proteomes" id="UP000308196">
    <property type="component" value="Chromosome"/>
</dbReference>
<gene>
    <name evidence="2" type="ORF">NCTC11429_03009</name>
</gene>
<dbReference type="KEGG" id="stha:NCTC11429_03009"/>
<feature type="signal peptide" evidence="1">
    <location>
        <begin position="1"/>
        <end position="23"/>
    </location>
</feature>
<dbReference type="AlphaFoldDB" id="A0A4U9VDT3"/>
<dbReference type="GeneID" id="78463701"/>
<reference evidence="2 3" key="1">
    <citation type="submission" date="2019-05" db="EMBL/GenBank/DDBJ databases">
        <authorList>
            <consortium name="Pathogen Informatics"/>
        </authorList>
    </citation>
    <scope>NUCLEOTIDE SEQUENCE [LARGE SCALE GENOMIC DNA]</scope>
    <source>
        <strain evidence="2 3">NCTC11429</strain>
    </source>
</reference>
<evidence type="ECO:0000313" key="3">
    <source>
        <dbReference type="Proteomes" id="UP000308196"/>
    </source>
</evidence>
<dbReference type="RefSeq" id="WP_138096876.1">
    <property type="nucleotide sequence ID" value="NZ_JBPFQZ010000005.1"/>
</dbReference>
<feature type="chain" id="PRO_5020814132" evidence="1">
    <location>
        <begin position="24"/>
        <end position="629"/>
    </location>
</feature>
<protein>
    <submittedName>
        <fullName evidence="2">Uncharacterized protein</fullName>
    </submittedName>
</protein>
<dbReference type="STRING" id="1123265.GCA_000686625_02688"/>
<evidence type="ECO:0000256" key="1">
    <source>
        <dbReference type="SAM" id="SignalP"/>
    </source>
</evidence>
<keyword evidence="1" id="KW-0732">Signal</keyword>
<evidence type="ECO:0000313" key="2">
    <source>
        <dbReference type="EMBL" id="VTR44253.1"/>
    </source>
</evidence>
<accession>A0A4U9VDT3</accession>
<sequence>MKAIIFRQVFLMLLLAVFSQCHGGSGRSMRSGTVHKQTDTIERTQTVTGRFKSDYRVVQLSAAMTRLLFVLNKGDIYVPENGFFLHLSETDAKRLGTEDIVLIPLFADRGNLFYNYDRDFTFEIVAVPGVKDCYYTRNIAFFNAHNNDKIETENRRYPSSLFERSSLKDTVEWTDFSDYRDLTDMPRWIDNLNNQRRVTVHAVGCAETPDGGYTIHDYRSMTIAELAKERLKYLSNSMELLSVPAEDATRAQWKTWLDSVLHLHPLQQLQRAKAKIWSKTFAEQTEALFALDETNHRLIRLHPQPEYRNFEDQQLLVIDPADSSLLTATIASAQQPNARAFKDFMVKAGDLFTINGQFQWGRYTPQIAKDGSHFYKELDVKNLLVTAKDLIMDHSYMMDEYGYILYHKDKTVHYELLCFKSNTGELVVQKSLNKLLAEAGMTTEKIEYLPFASMTRTSGSFPILLKLNGTIYHLTVNDKLAVDQTAKISDQLPWHPGYLQSLDQAFYYDKIDNELVFFSCNHQSSIPPIKLSDQVYDRYILVPDGDDFRFFYEYGDAFTHGIKTILIDGMNFKQIGDPVLLHAYVQLENESSENTPRNLVASKIGKHWLISFMLEQELFVVQKALNERQ</sequence>
<organism evidence="2 3">
    <name type="scientific">Sphingobacterium thalpophilum</name>
    <dbReference type="NCBI Taxonomy" id="259"/>
    <lineage>
        <taxon>Bacteria</taxon>
        <taxon>Pseudomonadati</taxon>
        <taxon>Bacteroidota</taxon>
        <taxon>Sphingobacteriia</taxon>
        <taxon>Sphingobacteriales</taxon>
        <taxon>Sphingobacteriaceae</taxon>
        <taxon>Sphingobacterium</taxon>
    </lineage>
</organism>
<proteinExistence type="predicted"/>